<evidence type="ECO:0000256" key="16">
    <source>
        <dbReference type="RuleBase" id="RU369120"/>
    </source>
</evidence>
<dbReference type="EMBL" id="KV454012">
    <property type="protein sequence ID" value="ODV96856.1"/>
    <property type="molecule type" value="Genomic_DNA"/>
</dbReference>
<dbReference type="PROSITE" id="PS01017">
    <property type="entry name" value="STEROL_REDUCT_1"/>
    <property type="match status" value="1"/>
</dbReference>
<evidence type="ECO:0000256" key="4">
    <source>
        <dbReference type="ARBA" id="ARBA00022692"/>
    </source>
</evidence>
<evidence type="ECO:0000256" key="13">
    <source>
        <dbReference type="ARBA" id="ARBA00023221"/>
    </source>
</evidence>
<dbReference type="GO" id="GO:0050613">
    <property type="term" value="F:Delta14-sterol reductase activity"/>
    <property type="evidence" value="ECO:0007669"/>
    <property type="project" value="UniProtKB-EC"/>
</dbReference>
<proteinExistence type="inferred from homology"/>
<accession>A0A1E4TYP0</accession>
<reference evidence="18" key="1">
    <citation type="submission" date="2016-05" db="EMBL/GenBank/DDBJ databases">
        <title>Comparative genomics of biotechnologically important yeasts.</title>
        <authorList>
            <consortium name="DOE Joint Genome Institute"/>
            <person name="Riley R."/>
            <person name="Haridas S."/>
            <person name="Wolfe K.H."/>
            <person name="Lopes M.R."/>
            <person name="Hittinger C.T."/>
            <person name="Goker M."/>
            <person name="Salamov A."/>
            <person name="Wisecaver J."/>
            <person name="Long T.M."/>
            <person name="Aerts A.L."/>
            <person name="Barry K."/>
            <person name="Choi C."/>
            <person name="Clum A."/>
            <person name="Coughlan A.Y."/>
            <person name="Deshpande S."/>
            <person name="Douglass A.P."/>
            <person name="Hanson S.J."/>
            <person name="Klenk H.-P."/>
            <person name="Labutti K."/>
            <person name="Lapidus A."/>
            <person name="Lindquist E."/>
            <person name="Lipzen A."/>
            <person name="Meier-Kolthoff J.P."/>
            <person name="Ohm R.A."/>
            <person name="Otillar R.P."/>
            <person name="Pangilinan J."/>
            <person name="Peng Y."/>
            <person name="Rokas A."/>
            <person name="Rosa C.A."/>
            <person name="Scheuner C."/>
            <person name="Sibirny A.A."/>
            <person name="Slot J.C."/>
            <person name="Stielow J.B."/>
            <person name="Sun H."/>
            <person name="Kurtzman C.P."/>
            <person name="Blackwell M."/>
            <person name="Grigoriev I.V."/>
            <person name="Jeffries T.W."/>
        </authorList>
    </citation>
    <scope>NUCLEOTIDE SEQUENCE [LARGE SCALE GENOMIC DNA]</scope>
    <source>
        <strain evidence="18">NRRL Y-2460</strain>
    </source>
</reference>
<evidence type="ECO:0000256" key="3">
    <source>
        <dbReference type="ARBA" id="ARBA00022516"/>
    </source>
</evidence>
<keyword evidence="5" id="KW-0521">NADP</keyword>
<dbReference type="GO" id="GO:0005789">
    <property type="term" value="C:endoplasmic reticulum membrane"/>
    <property type="evidence" value="ECO:0007669"/>
    <property type="project" value="TreeGrafter"/>
</dbReference>
<evidence type="ECO:0000313" key="18">
    <source>
        <dbReference type="Proteomes" id="UP000094236"/>
    </source>
</evidence>
<feature type="transmembrane region" description="Helical" evidence="16">
    <location>
        <begin position="321"/>
        <end position="340"/>
    </location>
</feature>
<dbReference type="Gene3D" id="1.20.120.1630">
    <property type="match status" value="1"/>
</dbReference>
<evidence type="ECO:0000256" key="5">
    <source>
        <dbReference type="ARBA" id="ARBA00022857"/>
    </source>
</evidence>
<keyword evidence="10 16" id="KW-0443">Lipid metabolism</keyword>
<evidence type="ECO:0000256" key="8">
    <source>
        <dbReference type="ARBA" id="ARBA00023002"/>
    </source>
</evidence>
<keyword evidence="9 16" id="KW-0756">Sterol biosynthesis</keyword>
<feature type="transmembrane region" description="Helical" evidence="16">
    <location>
        <begin position="21"/>
        <end position="44"/>
    </location>
</feature>
<evidence type="ECO:0000256" key="9">
    <source>
        <dbReference type="ARBA" id="ARBA00023011"/>
    </source>
</evidence>
<dbReference type="InterPro" id="IPR001171">
    <property type="entry name" value="ERG24_DHCR-like"/>
</dbReference>
<organism evidence="17 18">
    <name type="scientific">Pachysolen tannophilus NRRL Y-2460</name>
    <dbReference type="NCBI Taxonomy" id="669874"/>
    <lineage>
        <taxon>Eukaryota</taxon>
        <taxon>Fungi</taxon>
        <taxon>Dikarya</taxon>
        <taxon>Ascomycota</taxon>
        <taxon>Saccharomycotina</taxon>
        <taxon>Pichiomycetes</taxon>
        <taxon>Pachysolenaceae</taxon>
        <taxon>Pachysolen</taxon>
    </lineage>
</organism>
<keyword evidence="18" id="KW-1185">Reference proteome</keyword>
<evidence type="ECO:0000256" key="10">
    <source>
        <dbReference type="ARBA" id="ARBA00023098"/>
    </source>
</evidence>
<dbReference type="Proteomes" id="UP000094236">
    <property type="component" value="Unassembled WGS sequence"/>
</dbReference>
<keyword evidence="7 16" id="KW-1133">Transmembrane helix</keyword>
<dbReference type="PANTHER" id="PTHR21257">
    <property type="entry name" value="DELTA(14)-STEROL REDUCTASE"/>
    <property type="match status" value="1"/>
</dbReference>
<comment type="pathway">
    <text evidence="15">Steroid biosynthesis; zymosterol biosynthesis; zymosterol from lanosterol: step 2/6.</text>
</comment>
<dbReference type="GO" id="GO:0006696">
    <property type="term" value="P:ergosterol biosynthetic process"/>
    <property type="evidence" value="ECO:0007669"/>
    <property type="project" value="EnsemblFungi"/>
</dbReference>
<dbReference type="Pfam" id="PF01222">
    <property type="entry name" value="ERG4_ERG24"/>
    <property type="match status" value="1"/>
</dbReference>
<evidence type="ECO:0000256" key="14">
    <source>
        <dbReference type="ARBA" id="ARBA00052254"/>
    </source>
</evidence>
<dbReference type="AlphaFoldDB" id="A0A1E4TYP0"/>
<feature type="transmembrane region" description="Helical" evidence="16">
    <location>
        <begin position="83"/>
        <end position="101"/>
    </location>
</feature>
<evidence type="ECO:0000256" key="2">
    <source>
        <dbReference type="ARBA" id="ARBA00005402"/>
    </source>
</evidence>
<feature type="transmembrane region" description="Helical" evidence="16">
    <location>
        <begin position="401"/>
        <end position="419"/>
    </location>
</feature>
<keyword evidence="11 16" id="KW-0472">Membrane</keyword>
<name>A0A1E4TYP0_PACTA</name>
<feature type="transmembrane region" description="Helical" evidence="16">
    <location>
        <begin position="121"/>
        <end position="139"/>
    </location>
</feature>
<comment type="subcellular location">
    <subcellularLocation>
        <location evidence="1">Membrane</location>
        <topology evidence="1">Multi-pass membrane protein</topology>
    </subcellularLocation>
</comment>
<dbReference type="PANTHER" id="PTHR21257:SF52">
    <property type="entry name" value="DELTA(14)-STEROL REDUCTASE TM7SF2"/>
    <property type="match status" value="1"/>
</dbReference>
<dbReference type="FunFam" id="1.20.120.1630:FF:000009">
    <property type="entry name" value="C-14 sterol reductase"/>
    <property type="match status" value="1"/>
</dbReference>
<feature type="transmembrane region" description="Helical" evidence="16">
    <location>
        <begin position="151"/>
        <end position="175"/>
    </location>
</feature>
<keyword evidence="3 16" id="KW-0444">Lipid biosynthesis</keyword>
<evidence type="ECO:0000256" key="15">
    <source>
        <dbReference type="ARBA" id="ARBA00060638"/>
    </source>
</evidence>
<evidence type="ECO:0000256" key="7">
    <source>
        <dbReference type="ARBA" id="ARBA00022989"/>
    </source>
</evidence>
<evidence type="ECO:0000256" key="12">
    <source>
        <dbReference type="ARBA" id="ARBA00023166"/>
    </source>
</evidence>
<dbReference type="STRING" id="669874.A0A1E4TYP0"/>
<keyword evidence="4 16" id="KW-0812">Transmembrane</keyword>
<protein>
    <recommendedName>
        <fullName evidence="16">Delta(14)-sterol reductase</fullName>
    </recommendedName>
    <alternativeName>
        <fullName evidence="16">C-14 sterol reductase</fullName>
    </alternativeName>
    <alternativeName>
        <fullName evidence="16">Sterol C14-reductase</fullName>
    </alternativeName>
</protein>
<dbReference type="OrthoDB" id="10262235at2759"/>
<evidence type="ECO:0000256" key="6">
    <source>
        <dbReference type="ARBA" id="ARBA00022955"/>
    </source>
</evidence>
<dbReference type="InterPro" id="IPR018083">
    <property type="entry name" value="Sterol_reductase_CS"/>
</dbReference>
<sequence>MSVRSGDKKTKILNPITIEKDFGGPIGAAFLTIFLPLTTIFLHLCCNEKYLAQGLSLEFNKVKDLFYDEVIVNFKENFFNERIWLVYCSWFFILVFLDFILPGKHLKGVELRDGTKLSYKINGLAMMGLLASTLIARFIQTNGEMPELSFIYDNILSLLCTSIFFSILLSCFVYICSYLPLMMSKNGINTNERILAAGGNSGNVIFDWFMGRELNPRILTWDIKLYCELRPGMLLWLLINISCLHKHYIETGGKLNQSLLLVNLLQGFYIVDGVLNEEGCLSMIDITTDGFGFMLAFGDLTWVPFTYSLQSRYLVLNPIQIGWLNFSLIILLNILGYYVFHSSNSQKANFRKDPASFNQMKSIKTKTGTLLLCDGWWKLSQHINYFGDWIMSWSWCLPTGFNTPLTYFYVIYFGFLLLHRQKRDEDKCRKKYGESWKEYERKVPYKIIPYIY</sequence>
<keyword evidence="6 16" id="KW-0752">Steroid biosynthesis</keyword>
<comment type="catalytic activity">
    <reaction evidence="14">
        <text>4,4-dimethyl-5alpha-cholesta-8,24-dien-3beta-ol + NADP(+) = 4,4-dimethyl-5alpha-cholesta-8,14,24-trien-3beta-ol + NADPH + H(+)</text>
        <dbReference type="Rhea" id="RHEA:18561"/>
        <dbReference type="ChEBI" id="CHEBI:15378"/>
        <dbReference type="ChEBI" id="CHEBI:17813"/>
        <dbReference type="ChEBI" id="CHEBI:18364"/>
        <dbReference type="ChEBI" id="CHEBI:57783"/>
        <dbReference type="ChEBI" id="CHEBI:58349"/>
        <dbReference type="EC" id="1.3.1.70"/>
    </reaction>
    <physiologicalReaction direction="right-to-left" evidence="14">
        <dbReference type="Rhea" id="RHEA:18563"/>
    </physiologicalReaction>
</comment>
<keyword evidence="8 16" id="KW-0560">Oxidoreductase</keyword>
<dbReference type="PROSITE" id="PS01018">
    <property type="entry name" value="STEROL_REDUCT_2"/>
    <property type="match status" value="1"/>
</dbReference>
<comment type="caution">
    <text evidence="16">Lacks conserved residue(s) required for the propagation of feature annotation.</text>
</comment>
<evidence type="ECO:0000313" key="17">
    <source>
        <dbReference type="EMBL" id="ODV96856.1"/>
    </source>
</evidence>
<comment type="similarity">
    <text evidence="2 16">Belongs to the ERG4/ERG24 family.</text>
</comment>
<gene>
    <name evidence="17" type="ORF">PACTADRAFT_1442</name>
</gene>
<keyword evidence="13 16" id="KW-0753">Steroid metabolism</keyword>
<evidence type="ECO:0000256" key="11">
    <source>
        <dbReference type="ARBA" id="ARBA00023136"/>
    </source>
</evidence>
<keyword evidence="12 16" id="KW-1207">Sterol metabolism</keyword>
<evidence type="ECO:0000256" key="1">
    <source>
        <dbReference type="ARBA" id="ARBA00004141"/>
    </source>
</evidence>